<dbReference type="EMBL" id="CP114206">
    <property type="protein sequence ID" value="WAT94364.1"/>
    <property type="molecule type" value="Genomic_DNA"/>
</dbReference>
<geneLocation type="plasmid" evidence="2">
    <name>pJ14577</name>
</geneLocation>
<evidence type="ECO:0000256" key="1">
    <source>
        <dbReference type="SAM" id="Phobius"/>
    </source>
</evidence>
<feature type="transmembrane region" description="Helical" evidence="1">
    <location>
        <begin position="16"/>
        <end position="36"/>
    </location>
</feature>
<keyword evidence="1" id="KW-0472">Membrane</keyword>
<protein>
    <submittedName>
        <fullName evidence="2">Uncharacterized protein</fullName>
    </submittedName>
</protein>
<name>A0A9E9NIU4_9ESCH</name>
<feature type="transmembrane region" description="Helical" evidence="1">
    <location>
        <begin position="57"/>
        <end position="78"/>
    </location>
</feature>
<keyword evidence="1" id="KW-0812">Transmembrane</keyword>
<gene>
    <name evidence="2" type="ORF">OS905_00340</name>
</gene>
<reference evidence="2" key="1">
    <citation type="submission" date="2022-11" db="EMBL/GenBank/DDBJ databases">
        <authorList>
            <person name="Hao Y."/>
        </authorList>
    </citation>
    <scope>NUCLEOTIDE SEQUENCE</scope>
    <source>
        <strain evidence="2">J-18004577</strain>
        <plasmid evidence="2">pJ14577</plasmid>
    </source>
</reference>
<evidence type="ECO:0000313" key="2">
    <source>
        <dbReference type="EMBL" id="WAT94364.1"/>
    </source>
</evidence>
<feature type="transmembrane region" description="Helical" evidence="1">
    <location>
        <begin position="90"/>
        <end position="110"/>
    </location>
</feature>
<dbReference type="RefSeq" id="WP_269154591.1">
    <property type="nucleotide sequence ID" value="NZ_CP114206.1"/>
</dbReference>
<proteinExistence type="predicted"/>
<dbReference type="AlphaFoldDB" id="A0A9E9NIU4"/>
<sequence length="118" mass="13430">MNMTEFLRYFFQNNKFQFYCSVIIFFVVALGIRDVGIDTKTIIGIFGGAALISTSHMYTVAKSVLTFVGIPSVIILNLSGYQLGTEYKTFYYGLLIGAFIALIYFEYRLYTRNKHAGK</sequence>
<keyword evidence="2" id="KW-0614">Plasmid</keyword>
<organism evidence="2">
    <name type="scientific">Escherichia sp. J-18004577</name>
    <dbReference type="NCBI Taxonomy" id="2996464"/>
    <lineage>
        <taxon>Bacteria</taxon>
        <taxon>Pseudomonadati</taxon>
        <taxon>Pseudomonadota</taxon>
        <taxon>Gammaproteobacteria</taxon>
        <taxon>Enterobacterales</taxon>
        <taxon>Enterobacteriaceae</taxon>
        <taxon>Escherichia</taxon>
    </lineage>
</organism>
<accession>A0A9E9NIU4</accession>
<keyword evidence="1" id="KW-1133">Transmembrane helix</keyword>